<keyword evidence="1" id="KW-1015">Disulfide bond</keyword>
<evidence type="ECO:0000259" key="4">
    <source>
        <dbReference type="PROSITE" id="PS50041"/>
    </source>
</evidence>
<feature type="region of interest" description="Disordered" evidence="2">
    <location>
        <begin position="140"/>
        <end position="159"/>
    </location>
</feature>
<dbReference type="PANTHER" id="PTHR21407">
    <property type="entry name" value="RE43931P-RELATED"/>
    <property type="match status" value="1"/>
</dbReference>
<evidence type="ECO:0000256" key="3">
    <source>
        <dbReference type="SAM" id="SignalP"/>
    </source>
</evidence>
<dbReference type="EMBL" id="OU963870">
    <property type="protein sequence ID" value="CAH0395445.1"/>
    <property type="molecule type" value="Genomic_DNA"/>
</dbReference>
<dbReference type="Proteomes" id="UP001152759">
    <property type="component" value="Chromosome 9"/>
</dbReference>
<dbReference type="Gene3D" id="3.10.100.10">
    <property type="entry name" value="Mannose-Binding Protein A, subunit A"/>
    <property type="match status" value="1"/>
</dbReference>
<dbReference type="PROSITE" id="PS50041">
    <property type="entry name" value="C_TYPE_LECTIN_2"/>
    <property type="match status" value="1"/>
</dbReference>
<dbReference type="InterPro" id="IPR018378">
    <property type="entry name" value="C-type_lectin_CS"/>
</dbReference>
<reference evidence="5" key="1">
    <citation type="submission" date="2021-12" db="EMBL/GenBank/DDBJ databases">
        <authorList>
            <person name="King R."/>
        </authorList>
    </citation>
    <scope>NUCLEOTIDE SEQUENCE</scope>
</reference>
<organism evidence="5 6">
    <name type="scientific">Bemisia tabaci</name>
    <name type="common">Sweetpotato whitefly</name>
    <name type="synonym">Aleurodes tabaci</name>
    <dbReference type="NCBI Taxonomy" id="7038"/>
    <lineage>
        <taxon>Eukaryota</taxon>
        <taxon>Metazoa</taxon>
        <taxon>Ecdysozoa</taxon>
        <taxon>Arthropoda</taxon>
        <taxon>Hexapoda</taxon>
        <taxon>Insecta</taxon>
        <taxon>Pterygota</taxon>
        <taxon>Neoptera</taxon>
        <taxon>Paraneoptera</taxon>
        <taxon>Hemiptera</taxon>
        <taxon>Sternorrhyncha</taxon>
        <taxon>Aleyrodoidea</taxon>
        <taxon>Aleyrodidae</taxon>
        <taxon>Aleyrodinae</taxon>
        <taxon>Bemisia</taxon>
    </lineage>
</organism>
<accession>A0A9P0AN76</accession>
<keyword evidence="3" id="KW-0732">Signal</keyword>
<protein>
    <recommendedName>
        <fullName evidence="4">C-type lectin domain-containing protein</fullName>
    </recommendedName>
</protein>
<dbReference type="SMART" id="SM00034">
    <property type="entry name" value="CLECT"/>
    <property type="match status" value="1"/>
</dbReference>
<feature type="chain" id="PRO_5040187206" description="C-type lectin domain-containing protein" evidence="3">
    <location>
        <begin position="18"/>
        <end position="221"/>
    </location>
</feature>
<dbReference type="KEGG" id="btab:109040211"/>
<dbReference type="CDD" id="cd00037">
    <property type="entry name" value="CLECT"/>
    <property type="match status" value="1"/>
</dbReference>
<dbReference type="PROSITE" id="PS00615">
    <property type="entry name" value="C_TYPE_LECTIN_1"/>
    <property type="match status" value="1"/>
</dbReference>
<feature type="domain" description="C-type lectin" evidence="4">
    <location>
        <begin position="44"/>
        <end position="203"/>
    </location>
</feature>
<evidence type="ECO:0000256" key="1">
    <source>
        <dbReference type="ARBA" id="ARBA00023157"/>
    </source>
</evidence>
<sequence length="221" mass="25301">MFKFLVISSVCVAAALAAGSFPGGRFLEQPKPELCAQRKIHETFKGLGYYFSWKEPATQGEEHDWLGGRNWCRQRCMDLVSLRDPAKNEYVKNKIVEGKQKYIWTSGRACDFEGCEREDLQPARVNGWFWTANFERLPPTSDRTNNDWSEGGGIGLPQPDNREVIQQGGPNDENCLAILNNFYNDGVHWHDVACHHLKPWVCEDSEPLLKWVKYNNPQLAL</sequence>
<feature type="signal peptide" evidence="3">
    <location>
        <begin position="1"/>
        <end position="17"/>
    </location>
</feature>
<gene>
    <name evidence="5" type="ORF">BEMITA_LOCUS13628</name>
</gene>
<dbReference type="InterPro" id="IPR016187">
    <property type="entry name" value="CTDL_fold"/>
</dbReference>
<dbReference type="PANTHER" id="PTHR21407:SF3">
    <property type="entry name" value="LD12305P"/>
    <property type="match status" value="1"/>
</dbReference>
<keyword evidence="6" id="KW-1185">Reference proteome</keyword>
<dbReference type="OrthoDB" id="8950604at2759"/>
<dbReference type="InterPro" id="IPR016186">
    <property type="entry name" value="C-type_lectin-like/link_sf"/>
</dbReference>
<dbReference type="SUPFAM" id="SSF56436">
    <property type="entry name" value="C-type lectin-like"/>
    <property type="match status" value="1"/>
</dbReference>
<dbReference type="InterPro" id="IPR001304">
    <property type="entry name" value="C-type_lectin-like"/>
</dbReference>
<proteinExistence type="predicted"/>
<evidence type="ECO:0000313" key="6">
    <source>
        <dbReference type="Proteomes" id="UP001152759"/>
    </source>
</evidence>
<evidence type="ECO:0000313" key="5">
    <source>
        <dbReference type="EMBL" id="CAH0395445.1"/>
    </source>
</evidence>
<name>A0A9P0AN76_BEMTA</name>
<dbReference type="AlphaFoldDB" id="A0A9P0AN76"/>
<evidence type="ECO:0000256" key="2">
    <source>
        <dbReference type="SAM" id="MobiDB-lite"/>
    </source>
</evidence>